<dbReference type="Proteomes" id="UP000660668">
    <property type="component" value="Unassembled WGS sequence"/>
</dbReference>
<dbReference type="EMBL" id="JADKPO010000002">
    <property type="protein sequence ID" value="MBF4766641.1"/>
    <property type="molecule type" value="Genomic_DNA"/>
</dbReference>
<dbReference type="Pfam" id="PF13692">
    <property type="entry name" value="Glyco_trans_1_4"/>
    <property type="match status" value="1"/>
</dbReference>
<name>A0A930VL61_9ACTN</name>
<evidence type="ECO:0000256" key="2">
    <source>
        <dbReference type="ARBA" id="ARBA00022679"/>
    </source>
</evidence>
<feature type="domain" description="Glycosyltransferase subfamily 4-like N-terminal" evidence="3">
    <location>
        <begin position="20"/>
        <end position="159"/>
    </location>
</feature>
<dbReference type="GO" id="GO:0009103">
    <property type="term" value="P:lipopolysaccharide biosynthetic process"/>
    <property type="evidence" value="ECO:0007669"/>
    <property type="project" value="TreeGrafter"/>
</dbReference>
<dbReference type="PANTHER" id="PTHR46401:SF2">
    <property type="entry name" value="GLYCOSYLTRANSFERASE WBBK-RELATED"/>
    <property type="match status" value="1"/>
</dbReference>
<sequence length="349" mass="36619">MPRLAIASIATAVPMGAQRYETEMAARAQSALTPYGDWCVRRVLVRSLRSPLPGDRRMPMSRVGAASVRERRLAGRVLYPRADIVHRTALELPPARVDVVTLHDVVAWRFPDESAPVPAAAEELRRAAAVICVSAFSAGQAVELLGIEPPHVVHNGVDPRYLDAAPLAPSQLAALGITGPYVLTVGGASKRKNLEGLAAAWPAIHAARPDVTLALVGPEHPERTRLFAGLPGTRLLGRQPDEVVPGLYASASVVVVPSTYEGFGLPALEGMAAGAPVVAADTSALPEVVGDGGFLVEPTPDGIVDGTLAALAGGADVETVAARGRRRAAEFTWERSARGHAEVWASVAR</sequence>
<dbReference type="PANTHER" id="PTHR46401">
    <property type="entry name" value="GLYCOSYLTRANSFERASE WBBK-RELATED"/>
    <property type="match status" value="1"/>
</dbReference>
<evidence type="ECO:0000313" key="4">
    <source>
        <dbReference type="EMBL" id="MBF4766641.1"/>
    </source>
</evidence>
<dbReference type="Gene3D" id="3.40.50.2000">
    <property type="entry name" value="Glycogen Phosphorylase B"/>
    <property type="match status" value="2"/>
</dbReference>
<dbReference type="InterPro" id="IPR028098">
    <property type="entry name" value="Glyco_trans_4-like_N"/>
</dbReference>
<dbReference type="Pfam" id="PF13439">
    <property type="entry name" value="Glyco_transf_4"/>
    <property type="match status" value="1"/>
</dbReference>
<dbReference type="AlphaFoldDB" id="A0A930VL61"/>
<keyword evidence="2" id="KW-0808">Transferase</keyword>
<dbReference type="SUPFAM" id="SSF53756">
    <property type="entry name" value="UDP-Glycosyltransferase/glycogen phosphorylase"/>
    <property type="match status" value="1"/>
</dbReference>
<keyword evidence="1" id="KW-0328">Glycosyltransferase</keyword>
<evidence type="ECO:0000259" key="3">
    <source>
        <dbReference type="Pfam" id="PF13439"/>
    </source>
</evidence>
<evidence type="ECO:0000256" key="1">
    <source>
        <dbReference type="ARBA" id="ARBA00022676"/>
    </source>
</evidence>
<accession>A0A930VL61</accession>
<reference evidence="4" key="1">
    <citation type="submission" date="2020-11" db="EMBL/GenBank/DDBJ databases">
        <title>Nocardioides cynanchi sp. nov., isolated from soil of rhizosphere of Cynanchum wilfordii.</title>
        <authorList>
            <person name="Lee J.-S."/>
            <person name="Suh M.K."/>
            <person name="Kim J.-S."/>
        </authorList>
    </citation>
    <scope>NUCLEOTIDE SEQUENCE</scope>
    <source>
        <strain evidence="4">KCTC 19276</strain>
    </source>
</reference>
<keyword evidence="5" id="KW-1185">Reference proteome</keyword>
<evidence type="ECO:0000313" key="5">
    <source>
        <dbReference type="Proteomes" id="UP000660668"/>
    </source>
</evidence>
<dbReference type="RefSeq" id="WP_194694794.1">
    <property type="nucleotide sequence ID" value="NZ_JADKPO010000002.1"/>
</dbReference>
<protein>
    <submittedName>
        <fullName evidence="4">Glycosyltransferase</fullName>
    </submittedName>
</protein>
<comment type="caution">
    <text evidence="4">The sequence shown here is derived from an EMBL/GenBank/DDBJ whole genome shotgun (WGS) entry which is preliminary data.</text>
</comment>
<dbReference type="GO" id="GO:0016757">
    <property type="term" value="F:glycosyltransferase activity"/>
    <property type="evidence" value="ECO:0007669"/>
    <property type="project" value="UniProtKB-KW"/>
</dbReference>
<proteinExistence type="predicted"/>
<organism evidence="4 5">
    <name type="scientific">Nocardioides agariphilus</name>
    <dbReference type="NCBI Taxonomy" id="433664"/>
    <lineage>
        <taxon>Bacteria</taxon>
        <taxon>Bacillati</taxon>
        <taxon>Actinomycetota</taxon>
        <taxon>Actinomycetes</taxon>
        <taxon>Propionibacteriales</taxon>
        <taxon>Nocardioidaceae</taxon>
        <taxon>Nocardioides</taxon>
    </lineage>
</organism>
<gene>
    <name evidence="4" type="ORF">ISU10_02530</name>
</gene>